<evidence type="ECO:0000313" key="1">
    <source>
        <dbReference type="EMBL" id="CAG8848376.1"/>
    </source>
</evidence>
<evidence type="ECO:0000313" key="2">
    <source>
        <dbReference type="Proteomes" id="UP000789901"/>
    </source>
</evidence>
<keyword evidence="2" id="KW-1185">Reference proteome</keyword>
<feature type="non-terminal residue" evidence="1">
    <location>
        <position position="326"/>
    </location>
</feature>
<organism evidence="1 2">
    <name type="scientific">Gigaspora margarita</name>
    <dbReference type="NCBI Taxonomy" id="4874"/>
    <lineage>
        <taxon>Eukaryota</taxon>
        <taxon>Fungi</taxon>
        <taxon>Fungi incertae sedis</taxon>
        <taxon>Mucoromycota</taxon>
        <taxon>Glomeromycotina</taxon>
        <taxon>Glomeromycetes</taxon>
        <taxon>Diversisporales</taxon>
        <taxon>Gigasporaceae</taxon>
        <taxon>Gigaspora</taxon>
    </lineage>
</organism>
<name>A0ABN7X553_GIGMA</name>
<reference evidence="1 2" key="1">
    <citation type="submission" date="2021-06" db="EMBL/GenBank/DDBJ databases">
        <authorList>
            <person name="Kallberg Y."/>
            <person name="Tangrot J."/>
            <person name="Rosling A."/>
        </authorList>
    </citation>
    <scope>NUCLEOTIDE SEQUENCE [LARGE SCALE GENOMIC DNA]</scope>
    <source>
        <strain evidence="1 2">120-4 pot B 10/14</strain>
    </source>
</reference>
<dbReference type="Proteomes" id="UP000789901">
    <property type="component" value="Unassembled WGS sequence"/>
</dbReference>
<accession>A0ABN7X553</accession>
<proteinExistence type="predicted"/>
<sequence length="326" mass="38294">MSVDLVTSPLIDDIIEIIMRCRIESTFKAILEGEFIQEDGLYRACSYALKRFPSFSGLQNLVMQRSWTKQRKSTPNRKNYGQRAPRSKDYVYNEPKRSYKAIPLGKCLTKILHAKLQILYEHKVTFRVNFIELLRHWLDVDEFIDNLYNPDFMRCTSANNIIVSHILSENHMPFLYEWLAADGPYNTDDDMIRHLKIHLEMINRSIRKYWTFALAFDKQSARDAMDTLTTLTFHKSYSLFKKYLTDLEEEIIHGNDWTAGDNIREIKCLENYTYLFRNDKAKSTALKRFMRDCHQAPINNTARIACEVSIGTLVELLFETSNSPQK</sequence>
<comment type="caution">
    <text evidence="1">The sequence shown here is derived from an EMBL/GenBank/DDBJ whole genome shotgun (WGS) entry which is preliminary data.</text>
</comment>
<gene>
    <name evidence="1" type="ORF">GMARGA_LOCUS39149</name>
</gene>
<protein>
    <submittedName>
        <fullName evidence="1">26450_t:CDS:1</fullName>
    </submittedName>
</protein>
<dbReference type="EMBL" id="CAJVQB010091701">
    <property type="protein sequence ID" value="CAG8848376.1"/>
    <property type="molecule type" value="Genomic_DNA"/>
</dbReference>